<organism evidence="10 11">
    <name type="scientific">Lithohypha guttulata</name>
    <dbReference type="NCBI Taxonomy" id="1690604"/>
    <lineage>
        <taxon>Eukaryota</taxon>
        <taxon>Fungi</taxon>
        <taxon>Dikarya</taxon>
        <taxon>Ascomycota</taxon>
        <taxon>Pezizomycotina</taxon>
        <taxon>Eurotiomycetes</taxon>
        <taxon>Chaetothyriomycetidae</taxon>
        <taxon>Chaetothyriales</taxon>
        <taxon>Trichomeriaceae</taxon>
        <taxon>Lithohypha</taxon>
    </lineage>
</organism>
<dbReference type="Proteomes" id="UP001345013">
    <property type="component" value="Unassembled WGS sequence"/>
</dbReference>
<evidence type="ECO:0000256" key="9">
    <source>
        <dbReference type="SAM" id="Phobius"/>
    </source>
</evidence>
<feature type="region of interest" description="Disordered" evidence="8">
    <location>
        <begin position="463"/>
        <end position="484"/>
    </location>
</feature>
<evidence type="ECO:0000256" key="7">
    <source>
        <dbReference type="ARBA" id="ARBA00023136"/>
    </source>
</evidence>
<gene>
    <name evidence="10" type="primary">SSU1_2</name>
    <name evidence="10" type="ORF">LTR24_006818</name>
</gene>
<feature type="compositionally biased region" description="Basic and acidic residues" evidence="8">
    <location>
        <begin position="36"/>
        <end position="54"/>
    </location>
</feature>
<comment type="caution">
    <text evidence="10">The sequence shown here is derived from an EMBL/GenBank/DDBJ whole genome shotgun (WGS) entry which is preliminary data.</text>
</comment>
<evidence type="ECO:0000256" key="4">
    <source>
        <dbReference type="ARBA" id="ARBA00022475"/>
    </source>
</evidence>
<keyword evidence="4" id="KW-1003">Cell membrane</keyword>
<feature type="transmembrane region" description="Helical" evidence="9">
    <location>
        <begin position="112"/>
        <end position="137"/>
    </location>
</feature>
<evidence type="ECO:0000256" key="3">
    <source>
        <dbReference type="ARBA" id="ARBA00022448"/>
    </source>
</evidence>
<feature type="transmembrane region" description="Helical" evidence="9">
    <location>
        <begin position="157"/>
        <end position="182"/>
    </location>
</feature>
<feature type="transmembrane region" description="Helical" evidence="9">
    <location>
        <begin position="383"/>
        <end position="402"/>
    </location>
</feature>
<evidence type="ECO:0000256" key="6">
    <source>
        <dbReference type="ARBA" id="ARBA00022989"/>
    </source>
</evidence>
<keyword evidence="5 9" id="KW-0812">Transmembrane</keyword>
<comment type="subcellular location">
    <subcellularLocation>
        <location evidence="1">Cell membrane</location>
        <topology evidence="1">Multi-pass membrane protein</topology>
    </subcellularLocation>
</comment>
<comment type="similarity">
    <text evidence="2">Belongs to the tellurite-resistance/dicarboxylate transporter (TDT) family.</text>
</comment>
<reference evidence="10 11" key="1">
    <citation type="submission" date="2023-08" db="EMBL/GenBank/DDBJ databases">
        <title>Black Yeasts Isolated from many extreme environments.</title>
        <authorList>
            <person name="Coleine C."/>
            <person name="Stajich J.E."/>
            <person name="Selbmann L."/>
        </authorList>
    </citation>
    <scope>NUCLEOTIDE SEQUENCE [LARGE SCALE GENOMIC DNA]</scope>
    <source>
        <strain evidence="10 11">CCFEE 5885</strain>
    </source>
</reference>
<dbReference type="InterPro" id="IPR004695">
    <property type="entry name" value="SLAC1/Mae1/Ssu1/TehA"/>
</dbReference>
<evidence type="ECO:0000313" key="11">
    <source>
        <dbReference type="Proteomes" id="UP001345013"/>
    </source>
</evidence>
<dbReference type="EMBL" id="JAVRRG010000093">
    <property type="protein sequence ID" value="KAK5087291.1"/>
    <property type="molecule type" value="Genomic_DNA"/>
</dbReference>
<feature type="transmembrane region" description="Helical" evidence="9">
    <location>
        <begin position="408"/>
        <end position="432"/>
    </location>
</feature>
<dbReference type="InterPro" id="IPR051629">
    <property type="entry name" value="Sulfite_efflux_TDT"/>
</dbReference>
<feature type="transmembrane region" description="Helical" evidence="9">
    <location>
        <begin position="268"/>
        <end position="287"/>
    </location>
</feature>
<evidence type="ECO:0000313" key="10">
    <source>
        <dbReference type="EMBL" id="KAK5087291.1"/>
    </source>
</evidence>
<evidence type="ECO:0000256" key="8">
    <source>
        <dbReference type="SAM" id="MobiDB-lite"/>
    </source>
</evidence>
<proteinExistence type="inferred from homology"/>
<feature type="compositionally biased region" description="Polar residues" evidence="8">
    <location>
        <begin position="59"/>
        <end position="70"/>
    </location>
</feature>
<sequence length="484" mass="53165">MDDDQLERLASNNPAMTMPASSALPLTLSRSRRQRSGTEDRPPVDDVSSEDHISDPALNITTTSSNSYQPETKYDKGWRRIVRNFSPAWFTPTMGTGIVSLLLITIPFQADWLYWLSVIFFVLNLILFTLASIISTLRYTLYPEIWTVMIHDPNNSLFLATAPMGFATLIQSFIVLCCPYWGPWATTLAWILWMIDSVASFAVTVSLSFILISQTYLQSLDRITAVQLLPIAATIVASGAGAKVAHALIHYTSPARPDAALATLLTSYVMWGMSTPFALVILVIYYQRLAVHKLPPREIIVSSFLPLGPLGMGGYTIMYLGAQARDILPLVPPFLSHVAMAADMLYILGIFTALIMWAFGTVWFVHALAAIYSCGRFPFNMGWWGFTFPLGVFAVSTIQLGVEFPSLFFRVLGTVFSVMVVGLWVVVFCGTVRGAVKGSLFYAPCLKNLPGEARHGACVRKENGGEGVGRKTAGDGEGDLEKGL</sequence>
<feature type="transmembrane region" description="Helical" evidence="9">
    <location>
        <begin position="344"/>
        <end position="371"/>
    </location>
</feature>
<dbReference type="Gene3D" id="1.50.10.150">
    <property type="entry name" value="Voltage-dependent anion channel"/>
    <property type="match status" value="1"/>
</dbReference>
<dbReference type="InterPro" id="IPR038665">
    <property type="entry name" value="Voltage-dep_anion_channel_sf"/>
</dbReference>
<evidence type="ECO:0000256" key="2">
    <source>
        <dbReference type="ARBA" id="ARBA00008566"/>
    </source>
</evidence>
<keyword evidence="7 9" id="KW-0472">Membrane</keyword>
<keyword evidence="6 9" id="KW-1133">Transmembrane helix</keyword>
<feature type="transmembrane region" description="Helical" evidence="9">
    <location>
        <begin position="188"/>
        <end position="212"/>
    </location>
</feature>
<protein>
    <submittedName>
        <fullName evidence="10">Plasma membrane sulfite pump involved in sulfite metabolism</fullName>
    </submittedName>
</protein>
<dbReference type="PANTHER" id="PTHR31686">
    <property type="match status" value="1"/>
</dbReference>
<evidence type="ECO:0000256" key="5">
    <source>
        <dbReference type="ARBA" id="ARBA00022692"/>
    </source>
</evidence>
<feature type="transmembrane region" description="Helical" evidence="9">
    <location>
        <begin position="88"/>
        <end position="106"/>
    </location>
</feature>
<feature type="transmembrane region" description="Helical" evidence="9">
    <location>
        <begin position="224"/>
        <end position="248"/>
    </location>
</feature>
<accession>A0ABR0K4P8</accession>
<keyword evidence="3" id="KW-0813">Transport</keyword>
<feature type="region of interest" description="Disordered" evidence="8">
    <location>
        <begin position="1"/>
        <end position="71"/>
    </location>
</feature>
<dbReference type="Pfam" id="PF03595">
    <property type="entry name" value="SLAC1"/>
    <property type="match status" value="1"/>
</dbReference>
<dbReference type="PANTHER" id="PTHR31686:SF2">
    <property type="entry name" value="C4-DICARBOXYLATE TRANSPORTER_MALIC ACID TRANSPORT PROTEIN"/>
    <property type="match status" value="1"/>
</dbReference>
<feature type="transmembrane region" description="Helical" evidence="9">
    <location>
        <begin position="299"/>
        <end position="324"/>
    </location>
</feature>
<evidence type="ECO:0000256" key="1">
    <source>
        <dbReference type="ARBA" id="ARBA00004651"/>
    </source>
</evidence>
<name>A0ABR0K4P8_9EURO</name>
<keyword evidence="11" id="KW-1185">Reference proteome</keyword>
<dbReference type="CDD" id="cd09318">
    <property type="entry name" value="TDT_SSU1"/>
    <property type="match status" value="1"/>
</dbReference>